<dbReference type="RefSeq" id="WP_344110978.1">
    <property type="nucleotide sequence ID" value="NZ_BAAANE010000004.1"/>
</dbReference>
<dbReference type="Pfam" id="PF13563">
    <property type="entry name" value="2_5_RNA_ligase2"/>
    <property type="match status" value="1"/>
</dbReference>
<accession>A0ABN2F7X9</accession>
<evidence type="ECO:0000313" key="1">
    <source>
        <dbReference type="EMBL" id="GAA1633374.1"/>
    </source>
</evidence>
<dbReference type="Gene3D" id="3.90.1140.10">
    <property type="entry name" value="Cyclic phosphodiesterase"/>
    <property type="match status" value="1"/>
</dbReference>
<dbReference type="EMBL" id="BAAANE010000004">
    <property type="protein sequence ID" value="GAA1633374.1"/>
    <property type="molecule type" value="Genomic_DNA"/>
</dbReference>
<organism evidence="1 2">
    <name type="scientific">Kribbella alba</name>
    <dbReference type="NCBI Taxonomy" id="190197"/>
    <lineage>
        <taxon>Bacteria</taxon>
        <taxon>Bacillati</taxon>
        <taxon>Actinomycetota</taxon>
        <taxon>Actinomycetes</taxon>
        <taxon>Propionibacteriales</taxon>
        <taxon>Kribbellaceae</taxon>
        <taxon>Kribbella</taxon>
    </lineage>
</organism>
<protein>
    <recommendedName>
        <fullName evidence="3">2'-5' RNA ligase family protein</fullName>
    </recommendedName>
</protein>
<dbReference type="SUPFAM" id="SSF55144">
    <property type="entry name" value="LigT-like"/>
    <property type="match status" value="1"/>
</dbReference>
<gene>
    <name evidence="1" type="ORF">GCM10009744_22350</name>
</gene>
<dbReference type="InterPro" id="IPR009097">
    <property type="entry name" value="Cyclic_Pdiesterase"/>
</dbReference>
<dbReference type="Proteomes" id="UP001501319">
    <property type="component" value="Unassembled WGS sequence"/>
</dbReference>
<keyword evidence="2" id="KW-1185">Reference proteome</keyword>
<proteinExistence type="predicted"/>
<evidence type="ECO:0008006" key="3">
    <source>
        <dbReference type="Google" id="ProtNLM"/>
    </source>
</evidence>
<evidence type="ECO:0000313" key="2">
    <source>
        <dbReference type="Proteomes" id="UP001501319"/>
    </source>
</evidence>
<name>A0ABN2F7X9_9ACTN</name>
<sequence length="206" mass="23144">MFSEVRDHWYWRPGWRVGRSFYTWHLTFADHPEAAELLAAYQPVIEAMPGITPVPLEWLHLTMQGVGFSDKVSADELAEIVEAARYRLARIAPFTVTIGPAVVDPETVQLPVRPTQPLQNLRDHIRAAIADVWGPDSVPEHPELRPHISLGYFNTPAPAAPLRAHLATTSPHTTTLTISSISLINLHRNNHMYEWDPTTTLKLPTA</sequence>
<comment type="caution">
    <text evidence="1">The sequence shown here is derived from an EMBL/GenBank/DDBJ whole genome shotgun (WGS) entry which is preliminary data.</text>
</comment>
<reference evidence="1 2" key="1">
    <citation type="journal article" date="2019" name="Int. J. Syst. Evol. Microbiol.">
        <title>The Global Catalogue of Microorganisms (GCM) 10K type strain sequencing project: providing services to taxonomists for standard genome sequencing and annotation.</title>
        <authorList>
            <consortium name="The Broad Institute Genomics Platform"/>
            <consortium name="The Broad Institute Genome Sequencing Center for Infectious Disease"/>
            <person name="Wu L."/>
            <person name="Ma J."/>
        </authorList>
    </citation>
    <scope>NUCLEOTIDE SEQUENCE [LARGE SCALE GENOMIC DNA]</scope>
    <source>
        <strain evidence="1 2">JCM 14306</strain>
    </source>
</reference>